<keyword evidence="3" id="KW-1185">Reference proteome</keyword>
<reference evidence="2 3" key="1">
    <citation type="submission" date="2020-02" db="EMBL/GenBank/DDBJ databases">
        <authorList>
            <person name="Ma Q."/>
            <person name="Huang Y."/>
            <person name="Song X."/>
            <person name="Pei D."/>
        </authorList>
    </citation>
    <scope>NUCLEOTIDE SEQUENCE [LARGE SCALE GENOMIC DNA]</scope>
    <source>
        <strain evidence="2">Sxm20200214</strain>
        <tissue evidence="2">Leaf</tissue>
    </source>
</reference>
<feature type="region of interest" description="Disordered" evidence="1">
    <location>
        <begin position="1"/>
        <end position="108"/>
    </location>
</feature>
<dbReference type="EMBL" id="JAAMPC010000005">
    <property type="protein sequence ID" value="KAG2313066.1"/>
    <property type="molecule type" value="Genomic_DNA"/>
</dbReference>
<gene>
    <name evidence="2" type="ORF">Bca52824_024623</name>
</gene>
<dbReference type="OrthoDB" id="10636855at2759"/>
<feature type="compositionally biased region" description="Polar residues" evidence="1">
    <location>
        <begin position="1"/>
        <end position="13"/>
    </location>
</feature>
<proteinExistence type="predicted"/>
<feature type="compositionally biased region" description="Basic and acidic residues" evidence="1">
    <location>
        <begin position="14"/>
        <end position="26"/>
    </location>
</feature>
<name>A0A8X7VKP8_BRACI</name>
<accession>A0A8X7VKP8</accession>
<dbReference type="Proteomes" id="UP000886595">
    <property type="component" value="Unassembled WGS sequence"/>
</dbReference>
<organism evidence="2 3">
    <name type="scientific">Brassica carinata</name>
    <name type="common">Ethiopian mustard</name>
    <name type="synonym">Abyssinian cabbage</name>
    <dbReference type="NCBI Taxonomy" id="52824"/>
    <lineage>
        <taxon>Eukaryota</taxon>
        <taxon>Viridiplantae</taxon>
        <taxon>Streptophyta</taxon>
        <taxon>Embryophyta</taxon>
        <taxon>Tracheophyta</taxon>
        <taxon>Spermatophyta</taxon>
        <taxon>Magnoliopsida</taxon>
        <taxon>eudicotyledons</taxon>
        <taxon>Gunneridae</taxon>
        <taxon>Pentapetalae</taxon>
        <taxon>rosids</taxon>
        <taxon>malvids</taxon>
        <taxon>Brassicales</taxon>
        <taxon>Brassicaceae</taxon>
        <taxon>Brassiceae</taxon>
        <taxon>Brassica</taxon>
    </lineage>
</organism>
<evidence type="ECO:0000313" key="3">
    <source>
        <dbReference type="Proteomes" id="UP000886595"/>
    </source>
</evidence>
<evidence type="ECO:0000313" key="2">
    <source>
        <dbReference type="EMBL" id="KAG2313066.1"/>
    </source>
</evidence>
<dbReference type="AlphaFoldDB" id="A0A8X7VKP8"/>
<protein>
    <submittedName>
        <fullName evidence="2">Uncharacterized protein</fullName>
    </submittedName>
</protein>
<evidence type="ECO:0000256" key="1">
    <source>
        <dbReference type="SAM" id="MobiDB-lite"/>
    </source>
</evidence>
<feature type="compositionally biased region" description="Basic and acidic residues" evidence="1">
    <location>
        <begin position="47"/>
        <end position="69"/>
    </location>
</feature>
<comment type="caution">
    <text evidence="2">The sequence shown here is derived from an EMBL/GenBank/DDBJ whole genome shotgun (WGS) entry which is preliminary data.</text>
</comment>
<sequence length="122" mass="13529">MGPTNDQLPLNSGSKERRSALERLSEPRVATDSAERRTPSFDSGRLQLDESRRAANGDADSGNREEPAPTDRVPATLRLGSSSTKPASRRSAIPVAPSSKVVNKRRVRKNQKRVVRSFWYQV</sequence>